<protein>
    <submittedName>
        <fullName evidence="3">PepSY domain-containing protein</fullName>
    </submittedName>
</protein>
<feature type="compositionally biased region" description="Gly residues" evidence="1">
    <location>
        <begin position="313"/>
        <end position="344"/>
    </location>
</feature>
<dbReference type="InterPro" id="IPR005625">
    <property type="entry name" value="PepSY-ass_TM"/>
</dbReference>
<dbReference type="Proteomes" id="UP000273405">
    <property type="component" value="Unassembled WGS sequence"/>
</dbReference>
<dbReference type="OrthoDB" id="9816402at2"/>
<feature type="compositionally biased region" description="Pro residues" evidence="1">
    <location>
        <begin position="241"/>
        <end position="253"/>
    </location>
</feature>
<feature type="region of interest" description="Disordered" evidence="1">
    <location>
        <begin position="278"/>
        <end position="347"/>
    </location>
</feature>
<proteinExistence type="predicted"/>
<evidence type="ECO:0000313" key="4">
    <source>
        <dbReference type="Proteomes" id="UP000273405"/>
    </source>
</evidence>
<feature type="transmembrane region" description="Helical" evidence="2">
    <location>
        <begin position="403"/>
        <end position="426"/>
    </location>
</feature>
<dbReference type="Pfam" id="PF03929">
    <property type="entry name" value="PepSY_TM"/>
    <property type="match status" value="1"/>
</dbReference>
<keyword evidence="4" id="KW-1185">Reference proteome</keyword>
<accession>A0A3A8MVZ1</accession>
<feature type="transmembrane region" description="Helical" evidence="2">
    <location>
        <begin position="145"/>
        <end position="166"/>
    </location>
</feature>
<evidence type="ECO:0000256" key="2">
    <source>
        <dbReference type="SAM" id="Phobius"/>
    </source>
</evidence>
<name>A0A3A8MVZ1_9BACT</name>
<organism evidence="3 4">
    <name type="scientific">Corallococcus sicarius</name>
    <dbReference type="NCBI Taxonomy" id="2316726"/>
    <lineage>
        <taxon>Bacteria</taxon>
        <taxon>Pseudomonadati</taxon>
        <taxon>Myxococcota</taxon>
        <taxon>Myxococcia</taxon>
        <taxon>Myxococcales</taxon>
        <taxon>Cystobacterineae</taxon>
        <taxon>Myxococcaceae</taxon>
        <taxon>Corallococcus</taxon>
    </lineage>
</organism>
<evidence type="ECO:0000256" key="1">
    <source>
        <dbReference type="SAM" id="MobiDB-lite"/>
    </source>
</evidence>
<dbReference type="PANTHER" id="PTHR34219:SF3">
    <property type="entry name" value="BLL7967 PROTEIN"/>
    <property type="match status" value="1"/>
</dbReference>
<dbReference type="AlphaFoldDB" id="A0A3A8MVZ1"/>
<feature type="transmembrane region" description="Helical" evidence="2">
    <location>
        <begin position="12"/>
        <end position="36"/>
    </location>
</feature>
<keyword evidence="2" id="KW-0812">Transmembrane</keyword>
<feature type="transmembrane region" description="Helical" evidence="2">
    <location>
        <begin position="198"/>
        <end position="218"/>
    </location>
</feature>
<sequence length="459" mass="49152">MPSALRNVLFWIHLVSGLIVGLVVGVMSITGVAIAFESQITDWADRDARHAAPPPAGTPRLSVEEMLAKVKAARPSAQPSAVTVYPEADSVVAVALGRGSAVYVHPFTGEVREQGAQGWRAFFQTMEDAHRWLAAPSEQRAVGKAVTGVSNLAFFFLGVTGLFLWWPRKWTLRSMRPTLWFRRGLKGKARDFNWHNVIGFWSLPVLLVLTASALVISYKWATNLVFTLAGSPVPGAQGPNASPPVPVPTPAPGTAPQGLDAQFAVAMKQAKAWENITLRLPTPPSGGAQGGRPEGGPQQQGQGGPKGEARTEGQGGPRGEGQPEGQGAPRGEGRGGQGGPGRGGPQASAFVVREQDRWPLFSSTQLSLDPYTAQPLRTETYADFNTGRKVRTWLRFLHTGEALGWLGQLVAALASFGAVFLVYTGYSLSWRRFFPRRQARATAPAVTTPEAAESKTHAA</sequence>
<dbReference type="EMBL" id="RAWG01000297">
    <property type="protein sequence ID" value="RKH36447.1"/>
    <property type="molecule type" value="Genomic_DNA"/>
</dbReference>
<comment type="caution">
    <text evidence="3">The sequence shown here is derived from an EMBL/GenBank/DDBJ whole genome shotgun (WGS) entry which is preliminary data.</text>
</comment>
<keyword evidence="2" id="KW-0472">Membrane</keyword>
<dbReference type="PANTHER" id="PTHR34219">
    <property type="entry name" value="IRON-REGULATED INNER MEMBRANE PROTEIN-RELATED"/>
    <property type="match status" value="1"/>
</dbReference>
<gene>
    <name evidence="3" type="ORF">D7X12_32755</name>
</gene>
<reference evidence="4" key="1">
    <citation type="submission" date="2018-09" db="EMBL/GenBank/DDBJ databases">
        <authorList>
            <person name="Livingstone P.G."/>
            <person name="Whitworth D.E."/>
        </authorList>
    </citation>
    <scope>NUCLEOTIDE SEQUENCE [LARGE SCALE GENOMIC DNA]</scope>
    <source>
        <strain evidence="4">CA040B</strain>
    </source>
</reference>
<evidence type="ECO:0000313" key="3">
    <source>
        <dbReference type="EMBL" id="RKH36447.1"/>
    </source>
</evidence>
<feature type="region of interest" description="Disordered" evidence="1">
    <location>
        <begin position="237"/>
        <end position="257"/>
    </location>
</feature>
<dbReference type="RefSeq" id="WP_120629160.1">
    <property type="nucleotide sequence ID" value="NZ_RAWG01000297.1"/>
</dbReference>
<keyword evidence="2" id="KW-1133">Transmembrane helix</keyword>